<dbReference type="Gene3D" id="1.10.3210.10">
    <property type="entry name" value="Hypothetical protein af1432"/>
    <property type="match status" value="1"/>
</dbReference>
<proteinExistence type="predicted"/>
<evidence type="ECO:0008006" key="3">
    <source>
        <dbReference type="Google" id="ProtNLM"/>
    </source>
</evidence>
<accession>A0A514TUJ9</accession>
<reference evidence="1" key="1">
    <citation type="submission" date="2019-06" db="EMBL/GenBank/DDBJ databases">
        <title>Complete genome sequence of Aeromonas hydrophila bacteriophage PS1.</title>
        <authorList>
            <person name="Rai S."/>
            <person name="Tyagi A."/>
            <person name="Kumar N."/>
            <person name="Singh N."/>
        </authorList>
    </citation>
    <scope>NUCLEOTIDE SEQUENCE [LARGE SCALE GENOMIC DNA]</scope>
</reference>
<dbReference type="Proteomes" id="UP000317703">
    <property type="component" value="Segment"/>
</dbReference>
<gene>
    <name evidence="1" type="ORF">PS1_0162</name>
</gene>
<dbReference type="EMBL" id="MN032614">
    <property type="protein sequence ID" value="QDJ96673.1"/>
    <property type="molecule type" value="Genomic_DNA"/>
</dbReference>
<evidence type="ECO:0000313" key="1">
    <source>
        <dbReference type="EMBL" id="QDJ96673.1"/>
    </source>
</evidence>
<name>A0A514TUJ9_9CAUD</name>
<sequence length="222" mass="25637">MTLLARLEQEDLLFGLKGYDVDDFLRRWKKELSLLESACSEDPKCSYHNFSHAVGVGMIMEKLLDGSEKFSVSEKHRGVVAGIYHDFKYNGDKDDSANIRITIDNFMFTGLSVLGHTVDRDFVCTIIAQTRYPYKPDDILTDLGKLLRDADRLYGLVFSSTQMVNRLYLALGHKLGIYYLNDFVERNINFLEEFVCFSEEGKKIYDQTVHQAIDIHRRVLWG</sequence>
<evidence type="ECO:0000313" key="2">
    <source>
        <dbReference type="Proteomes" id="UP000317703"/>
    </source>
</evidence>
<organism evidence="1 2">
    <name type="scientific">Aeromonas phage PS1</name>
    <dbReference type="NCBI Taxonomy" id="2591406"/>
    <lineage>
        <taxon>Viruses</taxon>
        <taxon>Duplodnaviria</taxon>
        <taxon>Heunggongvirae</taxon>
        <taxon>Uroviricota</taxon>
        <taxon>Caudoviricetes</taxon>
        <taxon>Chimalliviridae</taxon>
        <taxon>Ferozepurvirus</taxon>
        <taxon>Ferozepurvirus PS1</taxon>
    </lineage>
</organism>
<protein>
    <recommendedName>
        <fullName evidence="3">HD domain-containing protein</fullName>
    </recommendedName>
</protein>
<keyword evidence="2" id="KW-1185">Reference proteome</keyword>
<dbReference type="SUPFAM" id="SSF109604">
    <property type="entry name" value="HD-domain/PDEase-like"/>
    <property type="match status" value="1"/>
</dbReference>